<keyword evidence="1" id="KW-0812">Transmembrane</keyword>
<dbReference type="Proteomes" id="UP001268896">
    <property type="component" value="Unassembled WGS sequence"/>
</dbReference>
<comment type="caution">
    <text evidence="2">The sequence shown here is derived from an EMBL/GenBank/DDBJ whole genome shotgun (WGS) entry which is preliminary data.</text>
</comment>
<dbReference type="AlphaFoldDB" id="A0AAW8ULX6"/>
<accession>A0AAW8ULX6</accession>
<name>A0AAW8ULX6_ENTCA</name>
<organism evidence="2 3">
    <name type="scientific">Enterococcus casseliflavus</name>
    <name type="common">Enterococcus flavescens</name>
    <dbReference type="NCBI Taxonomy" id="37734"/>
    <lineage>
        <taxon>Bacteria</taxon>
        <taxon>Bacillati</taxon>
        <taxon>Bacillota</taxon>
        <taxon>Bacilli</taxon>
        <taxon>Lactobacillales</taxon>
        <taxon>Enterococcaceae</taxon>
        <taxon>Enterococcus</taxon>
    </lineage>
</organism>
<feature type="transmembrane region" description="Helical" evidence="1">
    <location>
        <begin position="47"/>
        <end position="71"/>
    </location>
</feature>
<gene>
    <name evidence="2" type="ORF">P7I32_03195</name>
</gene>
<dbReference type="EMBL" id="JARQDV010000001">
    <property type="protein sequence ID" value="MDT2963597.1"/>
    <property type="molecule type" value="Genomic_DNA"/>
</dbReference>
<evidence type="ECO:0000256" key="1">
    <source>
        <dbReference type="SAM" id="Phobius"/>
    </source>
</evidence>
<evidence type="ECO:0000313" key="3">
    <source>
        <dbReference type="Proteomes" id="UP001268896"/>
    </source>
</evidence>
<protein>
    <submittedName>
        <fullName evidence="2">Uncharacterized protein</fullName>
    </submittedName>
</protein>
<keyword evidence="1" id="KW-1133">Transmembrane helix</keyword>
<reference evidence="2" key="1">
    <citation type="submission" date="2023-03" db="EMBL/GenBank/DDBJ databases">
        <authorList>
            <person name="Shen W."/>
            <person name="Cai J."/>
        </authorList>
    </citation>
    <scope>NUCLEOTIDE SEQUENCE</scope>
    <source>
        <strain evidence="2">K72-2</strain>
    </source>
</reference>
<proteinExistence type="predicted"/>
<feature type="transmembrane region" description="Helical" evidence="1">
    <location>
        <begin position="92"/>
        <end position="115"/>
    </location>
</feature>
<keyword evidence="1" id="KW-0472">Membrane</keyword>
<dbReference type="RefSeq" id="WP_311903578.1">
    <property type="nucleotide sequence ID" value="NZ_JARQDV010000001.1"/>
</dbReference>
<feature type="transmembrane region" description="Helical" evidence="1">
    <location>
        <begin position="12"/>
        <end position="35"/>
    </location>
</feature>
<evidence type="ECO:0000313" key="2">
    <source>
        <dbReference type="EMBL" id="MDT2963597.1"/>
    </source>
</evidence>
<sequence length="133" mass="14887">MIFTFSQKFFSIISFFFILCSGCVLNKYVTYVVIISNAYLRGINTPLIIMLQMGAVSVLLHGGIEFFGFFLGALIGLKSIEYHVANVKNTKLILLLGIIAIFLGALVEAYITTIFNDLNKENYYAGNFESNRC</sequence>